<keyword evidence="9 25" id="KW-0732">Signal</keyword>
<evidence type="ECO:0000256" key="23">
    <source>
        <dbReference type="PROSITE-ProRule" id="PRU10141"/>
    </source>
</evidence>
<evidence type="ECO:0000256" key="2">
    <source>
        <dbReference type="ARBA" id="ARBA00009592"/>
    </source>
</evidence>
<comment type="subunit">
    <text evidence="22">Component of a multi-subunit COQ enzyme complex.</text>
</comment>
<comment type="subcellular location">
    <subcellularLocation>
        <location evidence="1">Cell membrane</location>
        <topology evidence="1">Single-pass type I membrane protein</topology>
    </subcellularLocation>
    <subcellularLocation>
        <location evidence="22">Mitochondrion inner membrane</location>
        <topology evidence="22">Peripheral membrane protein</topology>
        <orientation evidence="22">Matrix side</orientation>
    </subcellularLocation>
</comment>
<gene>
    <name evidence="27" type="ORF">LVIROSA_LOCUS18187</name>
</gene>
<dbReference type="InterPro" id="IPR013210">
    <property type="entry name" value="LRR_N_plant-typ"/>
</dbReference>
<dbReference type="Gene3D" id="3.30.200.20">
    <property type="entry name" value="Phosphorylase Kinase, domain 1"/>
    <property type="match status" value="1"/>
</dbReference>
<organism evidence="27 28">
    <name type="scientific">Lactuca virosa</name>
    <dbReference type="NCBI Taxonomy" id="75947"/>
    <lineage>
        <taxon>Eukaryota</taxon>
        <taxon>Viridiplantae</taxon>
        <taxon>Streptophyta</taxon>
        <taxon>Embryophyta</taxon>
        <taxon>Tracheophyta</taxon>
        <taxon>Spermatophyta</taxon>
        <taxon>Magnoliopsida</taxon>
        <taxon>eudicotyledons</taxon>
        <taxon>Gunneridae</taxon>
        <taxon>Pentapetalae</taxon>
        <taxon>asterids</taxon>
        <taxon>campanulids</taxon>
        <taxon>Asterales</taxon>
        <taxon>Asteraceae</taxon>
        <taxon>Cichorioideae</taxon>
        <taxon>Cichorieae</taxon>
        <taxon>Lactucinae</taxon>
        <taxon>Lactuca</taxon>
    </lineage>
</organism>
<evidence type="ECO:0000256" key="19">
    <source>
        <dbReference type="ARBA" id="ARBA00023239"/>
    </source>
</evidence>
<keyword evidence="5" id="KW-0433">Leucine-rich repeat</keyword>
<dbReference type="InterPro" id="IPR017441">
    <property type="entry name" value="Protein_kinase_ATP_BS"/>
</dbReference>
<feature type="chain" id="PRO_5043448684" description="Ubiquinone biosynthesis protein COQ4 homolog, mitochondrial" evidence="25">
    <location>
        <begin position="18"/>
        <end position="773"/>
    </location>
</feature>
<comment type="catalytic activity">
    <reaction evidence="21">
        <text>L-seryl-[protein] + ATP = O-phospho-L-seryl-[protein] + ADP + H(+)</text>
        <dbReference type="Rhea" id="RHEA:17989"/>
        <dbReference type="Rhea" id="RHEA-COMP:9863"/>
        <dbReference type="Rhea" id="RHEA-COMP:11604"/>
        <dbReference type="ChEBI" id="CHEBI:15378"/>
        <dbReference type="ChEBI" id="CHEBI:29999"/>
        <dbReference type="ChEBI" id="CHEBI:30616"/>
        <dbReference type="ChEBI" id="CHEBI:83421"/>
        <dbReference type="ChEBI" id="CHEBI:456216"/>
        <dbReference type="EC" id="2.7.11.1"/>
    </reaction>
</comment>
<evidence type="ECO:0000256" key="8">
    <source>
        <dbReference type="ARBA" id="ARBA00022692"/>
    </source>
</evidence>
<evidence type="ECO:0000256" key="5">
    <source>
        <dbReference type="ARBA" id="ARBA00022614"/>
    </source>
</evidence>
<evidence type="ECO:0000256" key="21">
    <source>
        <dbReference type="ARBA" id="ARBA00048679"/>
    </source>
</evidence>
<keyword evidence="19 22" id="KW-0456">Lyase</keyword>
<keyword evidence="18" id="KW-0325">Glycoprotein</keyword>
<keyword evidence="28" id="KW-1185">Reference proteome</keyword>
<keyword evidence="3" id="KW-1003">Cell membrane</keyword>
<evidence type="ECO:0000256" key="25">
    <source>
        <dbReference type="SAM" id="SignalP"/>
    </source>
</evidence>
<evidence type="ECO:0000256" key="1">
    <source>
        <dbReference type="ARBA" id="ARBA00004251"/>
    </source>
</evidence>
<evidence type="ECO:0000256" key="4">
    <source>
        <dbReference type="ARBA" id="ARBA00022527"/>
    </source>
</evidence>
<evidence type="ECO:0000256" key="10">
    <source>
        <dbReference type="ARBA" id="ARBA00022737"/>
    </source>
</evidence>
<dbReference type="GO" id="GO:0005524">
    <property type="term" value="F:ATP binding"/>
    <property type="evidence" value="ECO:0007669"/>
    <property type="project" value="UniProtKB-UniRule"/>
</dbReference>
<feature type="binding site" evidence="22">
    <location>
        <position position="678"/>
    </location>
    <ligand>
        <name>Zn(2+)</name>
        <dbReference type="ChEBI" id="CHEBI:29105"/>
    </ligand>
</feature>
<keyword evidence="11 23" id="KW-0547">Nucleotide-binding</keyword>
<dbReference type="PANTHER" id="PTHR12922">
    <property type="entry name" value="UBIQUINONE BIOSYNTHESIS PROTEIN"/>
    <property type="match status" value="1"/>
</dbReference>
<reference evidence="27 28" key="1">
    <citation type="submission" date="2022-01" db="EMBL/GenBank/DDBJ databases">
        <authorList>
            <person name="Xiong W."/>
            <person name="Schranz E."/>
        </authorList>
    </citation>
    <scope>NUCLEOTIDE SEQUENCE [LARGE SCALE GENOMIC DNA]</scope>
</reference>
<evidence type="ECO:0000256" key="22">
    <source>
        <dbReference type="HAMAP-Rule" id="MF_03111"/>
    </source>
</evidence>
<dbReference type="Gene3D" id="3.80.10.10">
    <property type="entry name" value="Ribonuclease Inhibitor"/>
    <property type="match status" value="1"/>
</dbReference>
<keyword evidence="8 24" id="KW-0812">Transmembrane</keyword>
<feature type="transmembrane region" description="Helical" evidence="24">
    <location>
        <begin position="207"/>
        <end position="229"/>
    </location>
</feature>
<evidence type="ECO:0000256" key="11">
    <source>
        <dbReference type="ARBA" id="ARBA00022741"/>
    </source>
</evidence>
<keyword evidence="16 22" id="KW-0496">Mitochondrion</keyword>
<dbReference type="SUPFAM" id="SSF52058">
    <property type="entry name" value="L domain-like"/>
    <property type="match status" value="1"/>
</dbReference>
<evidence type="ECO:0000256" key="7">
    <source>
        <dbReference type="ARBA" id="ARBA00022688"/>
    </source>
</evidence>
<dbReference type="InterPro" id="IPR032675">
    <property type="entry name" value="LRR_dom_sf"/>
</dbReference>
<sequence length="773" mass="87167">MGLFALFCLLLFYSVSGNVVDFLDKGRLLELKNAIFDPHNMLSSWKSTAPDHCSWFGVTCNSHGRVSELRIPGGGKLSNVIGKFSELKVLSIPFNRIAGELPNEIWGLKSLEVIDIEGNLITGDLSMVDFSNLKKLQVLNLGFNRLSGKIHKSFEECKNLSVLNLAGNRIQGPLPDVLPVLPPQPRRALQDSRGNDGNKKGFSPFEWVFILVASLIVLILLVVIIVYFYMRNRRRSSRVDGINTIPSPPRSGNERLVIFREVGVPLTFNNVIEATGNFTSRNCIGSGGFGSTYRAEISPGITVAVKRLTVEMCQGVPQFNAEIRTLGRIRHPNLITLIGYYASPSEMFLVYNYLPGGSLEELIRDKRNHVIGLKMVHKITLDIAGALAFLHDDYKRALDPSFAKEDNGYTIVFWARTLRREGRAEEVFTAGMWEAGPENVLLDLLKLGLMCTTELPSGRPTMRQVVRKLRHIQRTKYIYSLLYRFFPLSFFNLLPSIKKSSSVEYSRNAEKPRSGRVFNCSIRTTFNSSPELFQRFLLSAAYNYKSSMAEGFGRVRLKGWQQAAVALGSAVGALVDPRRADLIAALGETTGKPAFQRVLQRMKSNPQGREILLDRPRVISKNVGHAWDLPENTFGAAYAKFMGSRNFSPDDRPPVRFMETDELAYVAMRAREVHDFWHTLFGLPTNLIGESALKVIEFEQMLLPMCFLSVIGGTARFSDKQRVLFYHHYFPWAVRAGMKATDLMCVYYEKHFDEDLEDVRRRWGIIPAPTHSV</sequence>
<dbReference type="FunFam" id="3.30.200.20:FF:000260">
    <property type="entry name" value="LRR receptor-like serine/threonine-protein kinase RPK2"/>
    <property type="match status" value="1"/>
</dbReference>
<dbReference type="PANTHER" id="PTHR12922:SF7">
    <property type="entry name" value="UBIQUINONE BIOSYNTHESIS PROTEIN COQ4 HOMOLOG, MITOCHONDRIAL"/>
    <property type="match status" value="1"/>
</dbReference>
<evidence type="ECO:0000256" key="9">
    <source>
        <dbReference type="ARBA" id="ARBA00022729"/>
    </source>
</evidence>
<dbReference type="GO" id="GO:0005886">
    <property type="term" value="C:plasma membrane"/>
    <property type="evidence" value="ECO:0007669"/>
    <property type="project" value="UniProtKB-SubCell"/>
</dbReference>
<feature type="signal peptide" evidence="25">
    <location>
        <begin position="1"/>
        <end position="17"/>
    </location>
</feature>
<dbReference type="PROSITE" id="PS50011">
    <property type="entry name" value="PROTEIN_KINASE_DOM"/>
    <property type="match status" value="1"/>
</dbReference>
<dbReference type="GO" id="GO:0008270">
    <property type="term" value="F:zinc ion binding"/>
    <property type="evidence" value="ECO:0007669"/>
    <property type="project" value="UniProtKB-UniRule"/>
</dbReference>
<dbReference type="InterPro" id="IPR000719">
    <property type="entry name" value="Prot_kinase_dom"/>
</dbReference>
<feature type="binding site" evidence="22">
    <location>
        <position position="675"/>
    </location>
    <ligand>
        <name>Zn(2+)</name>
        <dbReference type="ChEBI" id="CHEBI:29105"/>
    </ligand>
</feature>
<keyword evidence="7 22" id="KW-0831">Ubiquinone biosynthesis</keyword>
<evidence type="ECO:0000256" key="6">
    <source>
        <dbReference type="ARBA" id="ARBA00022679"/>
    </source>
</evidence>
<accession>A0AAU9MXU8</accession>
<dbReference type="AlphaFoldDB" id="A0AAU9MXU8"/>
<protein>
    <recommendedName>
        <fullName evidence="22">Ubiquinone biosynthesis protein COQ4 homolog, mitochondrial</fullName>
    </recommendedName>
    <alternativeName>
        <fullName evidence="22">4-hydroxy-3-methoxy-5-polyprenylbenzoate decarboxylase</fullName>
        <ecNumber evidence="22">4.1.1.130</ecNumber>
    </alternativeName>
    <alternativeName>
        <fullName evidence="22">Coenzyme Q biosynthesis protein 4 homolog</fullName>
    </alternativeName>
</protein>
<dbReference type="Gene3D" id="1.10.510.10">
    <property type="entry name" value="Transferase(Phosphotransferase) domain 1"/>
    <property type="match status" value="1"/>
</dbReference>
<evidence type="ECO:0000256" key="12">
    <source>
        <dbReference type="ARBA" id="ARBA00022777"/>
    </source>
</evidence>
<comment type="similarity">
    <text evidence="22">Belongs to the COQ4 family.</text>
</comment>
<evidence type="ECO:0000259" key="26">
    <source>
        <dbReference type="PROSITE" id="PS50011"/>
    </source>
</evidence>
<keyword evidence="17 22" id="KW-0472">Membrane</keyword>
<evidence type="ECO:0000256" key="24">
    <source>
        <dbReference type="SAM" id="Phobius"/>
    </source>
</evidence>
<evidence type="ECO:0000256" key="16">
    <source>
        <dbReference type="ARBA" id="ARBA00023128"/>
    </source>
</evidence>
<dbReference type="InterPro" id="IPR001611">
    <property type="entry name" value="Leu-rich_rpt"/>
</dbReference>
<evidence type="ECO:0000313" key="27">
    <source>
        <dbReference type="EMBL" id="CAH1431472.1"/>
    </source>
</evidence>
<evidence type="ECO:0000256" key="3">
    <source>
        <dbReference type="ARBA" id="ARBA00022475"/>
    </source>
</evidence>
<keyword evidence="15 24" id="KW-1133">Transmembrane helix</keyword>
<comment type="function">
    <text evidence="22">Lyase that catalyzes the C1-decarboxylation of 4-hydroxy-3-methoxy-5-(all-trans-polyprenyl)benzoic acid into 2-methoxy-6-(all-trans-polyprenyl)phenol during ubiquinone biosynthesis.</text>
</comment>
<keyword evidence="13 22" id="KW-0999">Mitochondrion inner membrane</keyword>
<dbReference type="GO" id="GO:0004674">
    <property type="term" value="F:protein serine/threonine kinase activity"/>
    <property type="evidence" value="ECO:0007669"/>
    <property type="project" value="UniProtKB-KW"/>
</dbReference>
<dbReference type="GO" id="GO:0120539">
    <property type="term" value="F:4-hydroxy-3-methoxy-5-polyprenylbenzoate decarboxylase activity"/>
    <property type="evidence" value="ECO:0007669"/>
    <property type="project" value="UniProtKB-EC"/>
</dbReference>
<comment type="catalytic activity">
    <reaction evidence="22">
        <text>a 4-hydroxy-3-methoxy-5-(all-trans-polyprenyl)benzoate + H(+) = a 2-methoxy-6-(all-trans-polyprenyl)phenol + CO2</text>
        <dbReference type="Rhea" id="RHEA:81179"/>
        <dbReference type="Rhea" id="RHEA-COMP:9551"/>
        <dbReference type="Rhea" id="RHEA-COMP:10931"/>
        <dbReference type="ChEBI" id="CHEBI:15378"/>
        <dbReference type="ChEBI" id="CHEBI:16526"/>
        <dbReference type="ChEBI" id="CHEBI:62731"/>
        <dbReference type="ChEBI" id="CHEBI:84443"/>
        <dbReference type="EC" id="4.1.1.130"/>
    </reaction>
</comment>
<dbReference type="InterPro" id="IPR027540">
    <property type="entry name" value="Coq4_euk"/>
</dbReference>
<dbReference type="PROSITE" id="PS00107">
    <property type="entry name" value="PROTEIN_KINASE_ATP"/>
    <property type="match status" value="1"/>
</dbReference>
<name>A0AAU9MXU8_9ASTR</name>
<evidence type="ECO:0000256" key="20">
    <source>
        <dbReference type="ARBA" id="ARBA00047899"/>
    </source>
</evidence>
<dbReference type="Pfam" id="PF05019">
    <property type="entry name" value="Coq4"/>
    <property type="match status" value="1"/>
</dbReference>
<dbReference type="Pfam" id="PF08263">
    <property type="entry name" value="LRRNT_2"/>
    <property type="match status" value="1"/>
</dbReference>
<dbReference type="Pfam" id="PF13855">
    <property type="entry name" value="LRR_8"/>
    <property type="match status" value="1"/>
</dbReference>
<comment type="catalytic activity">
    <reaction evidence="20">
        <text>L-threonyl-[protein] + ATP = O-phospho-L-threonyl-[protein] + ADP + H(+)</text>
        <dbReference type="Rhea" id="RHEA:46608"/>
        <dbReference type="Rhea" id="RHEA-COMP:11060"/>
        <dbReference type="Rhea" id="RHEA-COMP:11605"/>
        <dbReference type="ChEBI" id="CHEBI:15378"/>
        <dbReference type="ChEBI" id="CHEBI:30013"/>
        <dbReference type="ChEBI" id="CHEBI:30616"/>
        <dbReference type="ChEBI" id="CHEBI:61977"/>
        <dbReference type="ChEBI" id="CHEBI:456216"/>
        <dbReference type="EC" id="2.7.11.1"/>
    </reaction>
</comment>
<dbReference type="Pfam" id="PF00069">
    <property type="entry name" value="Pkinase"/>
    <property type="match status" value="1"/>
</dbReference>
<evidence type="ECO:0000256" key="14">
    <source>
        <dbReference type="ARBA" id="ARBA00022840"/>
    </source>
</evidence>
<dbReference type="FunFam" id="3.80.10.10:FF:000275">
    <property type="entry name" value="Leucine-rich repeat receptor-like protein kinase"/>
    <property type="match status" value="1"/>
</dbReference>
<dbReference type="HAMAP" id="MF_03111">
    <property type="entry name" value="Coq4"/>
    <property type="match status" value="1"/>
</dbReference>
<feature type="domain" description="Protein kinase" evidence="26">
    <location>
        <begin position="278"/>
        <end position="628"/>
    </location>
</feature>
<dbReference type="SUPFAM" id="SSF56112">
    <property type="entry name" value="Protein kinase-like (PK-like)"/>
    <property type="match status" value="1"/>
</dbReference>
<keyword evidence="22" id="KW-0479">Metal-binding</keyword>
<proteinExistence type="inferred from homology"/>
<evidence type="ECO:0000256" key="18">
    <source>
        <dbReference type="ARBA" id="ARBA00023180"/>
    </source>
</evidence>
<dbReference type="EMBL" id="CAKMRJ010003334">
    <property type="protein sequence ID" value="CAH1431472.1"/>
    <property type="molecule type" value="Genomic_DNA"/>
</dbReference>
<keyword evidence="4" id="KW-0723">Serine/threonine-protein kinase</keyword>
<feature type="binding site" evidence="22">
    <location>
        <position position="674"/>
    </location>
    <ligand>
        <name>Zn(2+)</name>
        <dbReference type="ChEBI" id="CHEBI:29105"/>
    </ligand>
</feature>
<keyword evidence="12" id="KW-0418">Kinase</keyword>
<keyword evidence="6" id="KW-0808">Transferase</keyword>
<evidence type="ECO:0000256" key="15">
    <source>
        <dbReference type="ARBA" id="ARBA00022989"/>
    </source>
</evidence>
<comment type="similarity">
    <text evidence="2">Belongs to the RLP family.</text>
</comment>
<evidence type="ECO:0000256" key="13">
    <source>
        <dbReference type="ARBA" id="ARBA00022792"/>
    </source>
</evidence>
<keyword evidence="10" id="KW-0677">Repeat</keyword>
<dbReference type="GO" id="GO:0031314">
    <property type="term" value="C:extrinsic component of mitochondrial inner membrane"/>
    <property type="evidence" value="ECO:0007669"/>
    <property type="project" value="UniProtKB-UniRule"/>
</dbReference>
<comment type="cofactor">
    <cofactor evidence="22">
        <name>Zn(2+)</name>
        <dbReference type="ChEBI" id="CHEBI:29105"/>
    </cofactor>
</comment>
<comment type="caution">
    <text evidence="27">The sequence shown here is derived from an EMBL/GenBank/DDBJ whole genome shotgun (WGS) entry which is preliminary data.</text>
</comment>
<dbReference type="GO" id="GO:0006950">
    <property type="term" value="P:response to stress"/>
    <property type="evidence" value="ECO:0007669"/>
    <property type="project" value="UniProtKB-ARBA"/>
</dbReference>
<feature type="binding site" evidence="23">
    <location>
        <position position="306"/>
    </location>
    <ligand>
        <name>ATP</name>
        <dbReference type="ChEBI" id="CHEBI:30616"/>
    </ligand>
</feature>
<dbReference type="InterPro" id="IPR011009">
    <property type="entry name" value="Kinase-like_dom_sf"/>
</dbReference>
<dbReference type="Proteomes" id="UP001157418">
    <property type="component" value="Unassembled WGS sequence"/>
</dbReference>
<feature type="binding site" evidence="22">
    <location>
        <position position="690"/>
    </location>
    <ligand>
        <name>Zn(2+)</name>
        <dbReference type="ChEBI" id="CHEBI:29105"/>
    </ligand>
</feature>
<dbReference type="InterPro" id="IPR007715">
    <property type="entry name" value="Coq4"/>
</dbReference>
<keyword evidence="14 23" id="KW-0067">ATP-binding</keyword>
<comment type="pathway">
    <text evidence="22">Cofactor biosynthesis; ubiquinone biosynthesis.</text>
</comment>
<evidence type="ECO:0000256" key="17">
    <source>
        <dbReference type="ARBA" id="ARBA00023136"/>
    </source>
</evidence>
<keyword evidence="22" id="KW-0862">Zinc</keyword>
<evidence type="ECO:0000313" key="28">
    <source>
        <dbReference type="Proteomes" id="UP001157418"/>
    </source>
</evidence>
<dbReference type="EC" id="4.1.1.130" evidence="22"/>